<gene>
    <name evidence="1" type="ORF">Tcan_00909</name>
    <name evidence="2" type="ORF">Tcan_00910</name>
</gene>
<evidence type="ECO:0000313" key="2">
    <source>
        <dbReference type="EMBL" id="KHN81068.1"/>
    </source>
</evidence>
<dbReference type="EMBL" id="JPKZ01001591">
    <property type="protein sequence ID" value="KHN81067.1"/>
    <property type="molecule type" value="Genomic_DNA"/>
</dbReference>
<reference evidence="1 3" key="1">
    <citation type="submission" date="2014-11" db="EMBL/GenBank/DDBJ databases">
        <title>Genetic blueprint of the zoonotic pathogen Toxocara canis.</title>
        <authorList>
            <person name="Zhu X.-Q."/>
            <person name="Korhonen P.K."/>
            <person name="Cai H."/>
            <person name="Young N.D."/>
            <person name="Nejsum P."/>
            <person name="von Samson-Himmelstjerna G."/>
            <person name="Boag P.R."/>
            <person name="Tan P."/>
            <person name="Li Q."/>
            <person name="Min J."/>
            <person name="Yang Y."/>
            <person name="Wang X."/>
            <person name="Fang X."/>
            <person name="Hall R.S."/>
            <person name="Hofmann A."/>
            <person name="Sternberg P.W."/>
            <person name="Jex A.R."/>
            <person name="Gasser R.B."/>
        </authorList>
    </citation>
    <scope>NUCLEOTIDE SEQUENCE [LARGE SCALE GENOMIC DNA]</scope>
    <source>
        <strain evidence="1">PN_DK_2014</strain>
    </source>
</reference>
<comment type="caution">
    <text evidence="1">The sequence shown here is derived from an EMBL/GenBank/DDBJ whole genome shotgun (WGS) entry which is preliminary data.</text>
</comment>
<proteinExistence type="predicted"/>
<keyword evidence="3" id="KW-1185">Reference proteome</keyword>
<sequence>MNEITEGIQERTQPAAECPLYKSRAQHNGPPTSAISVTFRSLKAHTLRWHRSSETKDMRFCCHMGIGCADLTVPKFTHDQRSAHSFARHTSILDLDGITTTLDRRLMRTSTHWSSSTSK</sequence>
<evidence type="ECO:0000313" key="1">
    <source>
        <dbReference type="EMBL" id="KHN81067.1"/>
    </source>
</evidence>
<evidence type="ECO:0000313" key="3">
    <source>
        <dbReference type="Proteomes" id="UP000031036"/>
    </source>
</evidence>
<dbReference type="Proteomes" id="UP000031036">
    <property type="component" value="Unassembled WGS sequence"/>
</dbReference>
<name>A0A0B2VHX4_TOXCA</name>
<feature type="non-terminal residue" evidence="1">
    <location>
        <position position="119"/>
    </location>
</feature>
<protein>
    <submittedName>
        <fullName evidence="1">Uncharacterized protein</fullName>
    </submittedName>
</protein>
<organism evidence="1 3">
    <name type="scientific">Toxocara canis</name>
    <name type="common">Canine roundworm</name>
    <dbReference type="NCBI Taxonomy" id="6265"/>
    <lineage>
        <taxon>Eukaryota</taxon>
        <taxon>Metazoa</taxon>
        <taxon>Ecdysozoa</taxon>
        <taxon>Nematoda</taxon>
        <taxon>Chromadorea</taxon>
        <taxon>Rhabditida</taxon>
        <taxon>Spirurina</taxon>
        <taxon>Ascaridomorpha</taxon>
        <taxon>Ascaridoidea</taxon>
        <taxon>Toxocaridae</taxon>
        <taxon>Toxocara</taxon>
    </lineage>
</organism>
<accession>A0A0B2VHX4</accession>
<dbReference type="AlphaFoldDB" id="A0A0B2VHX4"/>
<dbReference type="EMBL" id="JPKZ01001591">
    <property type="protein sequence ID" value="KHN81068.1"/>
    <property type="molecule type" value="Genomic_DNA"/>
</dbReference>